<dbReference type="AlphaFoldDB" id="A0A9D5R8P0"/>
<accession>A0A9D5R8P0</accession>
<dbReference type="Pfam" id="PF15615">
    <property type="entry name" value="TerB_C"/>
    <property type="match status" value="1"/>
</dbReference>
<dbReference type="EMBL" id="JADCKB010000012">
    <property type="protein sequence ID" value="MBE5040167.1"/>
    <property type="molecule type" value="Genomic_DNA"/>
</dbReference>
<gene>
    <name evidence="3" type="ORF">INF28_06795</name>
</gene>
<dbReference type="InterPro" id="IPR038056">
    <property type="entry name" value="YjbR-like_sf"/>
</dbReference>
<comment type="caution">
    <text evidence="3">The sequence shown here is derived from an EMBL/GenBank/DDBJ whole genome shotgun (WGS) entry which is preliminary data.</text>
</comment>
<sequence>MELSELTAYAAEKFHVQEQHKWADFPGFSVLADPGTGKWIALLMRQWDSDSGKEIQRCDIKCGQNILSELSEPYLSLPFRMEGRMWVGIIFNDRTKPDVIFRLFDRAVYSGEERGYTIVLDETAANHTDIYQDTALPFVGKRSAAAELKIPDKIREMLRLYEYNDGSFAQKCRNFHRQGKFMEDYEDDAPWTGEYKHYFPTYHDLNIKQLRGYFAWRTGVRKGNFSPIATSLAYLYLYELLNGIGTSSPEDSLKKMREFETGFLDSGIGDLSMRKNLHRWMLEYAVIHNVPAALVRKYVDSAVMEKDLSLSILREPKKFTDEEVFSALCTFAGKKLEQSPVVKKDDAPGKHLFALVWRYASENSRNGADIFTLCFGEQKSFPWRPLANAVYWEEHPHPDTDYVLDMCRTYHCRGGVWREERYDSLYFDRKRFHAFLHETDRRLRKHLKIGHYLRDNPDEAWAAPYVEQVLAAERQAEIEAARQKITIDLSGLNQIRQDALITRDSLLIEDEIDVKAWDNLEQKQTEEPTKPIEQNETKSICSPIASLDVLHTQILRAILQDEPIEKYMRDNHLMPSVVADTINAALFDEIGDNVLACDGNAITIVEDYREDILQILGGNNK</sequence>
<protein>
    <submittedName>
        <fullName evidence="3">TerB N-terminal domain-containing protein</fullName>
    </submittedName>
</protein>
<feature type="domain" description="TerB-C" evidence="2">
    <location>
        <begin position="472"/>
        <end position="612"/>
    </location>
</feature>
<dbReference type="InterPro" id="IPR025266">
    <property type="entry name" value="TerB_N"/>
</dbReference>
<organism evidence="3 4">
    <name type="scientific">Ructibacterium gallinarum</name>
    <dbReference type="NCBI Taxonomy" id="2779355"/>
    <lineage>
        <taxon>Bacteria</taxon>
        <taxon>Bacillati</taxon>
        <taxon>Bacillota</taxon>
        <taxon>Clostridia</taxon>
        <taxon>Eubacteriales</taxon>
        <taxon>Oscillospiraceae</taxon>
        <taxon>Ructibacterium</taxon>
    </lineage>
</organism>
<evidence type="ECO:0000313" key="3">
    <source>
        <dbReference type="EMBL" id="MBE5040167.1"/>
    </source>
</evidence>
<feature type="domain" description="TerB N-terminal" evidence="1">
    <location>
        <begin position="145"/>
        <end position="343"/>
    </location>
</feature>
<dbReference type="Pfam" id="PF13208">
    <property type="entry name" value="TerB_N"/>
    <property type="match status" value="1"/>
</dbReference>
<name>A0A9D5R8P0_9FIRM</name>
<dbReference type="InterPro" id="IPR028932">
    <property type="entry name" value="TerB-C"/>
</dbReference>
<reference evidence="3" key="1">
    <citation type="submission" date="2020-10" db="EMBL/GenBank/DDBJ databases">
        <title>ChiBAC.</title>
        <authorList>
            <person name="Zenner C."/>
            <person name="Hitch T.C.A."/>
            <person name="Clavel T."/>
        </authorList>
    </citation>
    <scope>NUCLEOTIDE SEQUENCE</scope>
    <source>
        <strain evidence="3">DSM 107454</strain>
    </source>
</reference>
<dbReference type="Proteomes" id="UP000806542">
    <property type="component" value="Unassembled WGS sequence"/>
</dbReference>
<proteinExistence type="predicted"/>
<evidence type="ECO:0000313" key="4">
    <source>
        <dbReference type="Proteomes" id="UP000806542"/>
    </source>
</evidence>
<dbReference type="SUPFAM" id="SSF142906">
    <property type="entry name" value="YjbR-like"/>
    <property type="match status" value="1"/>
</dbReference>
<evidence type="ECO:0000259" key="2">
    <source>
        <dbReference type="Pfam" id="PF15615"/>
    </source>
</evidence>
<dbReference type="Gene3D" id="3.90.1150.30">
    <property type="match status" value="1"/>
</dbReference>
<dbReference type="RefSeq" id="WP_226392717.1">
    <property type="nucleotide sequence ID" value="NZ_JADCKB010000012.1"/>
</dbReference>
<keyword evidence="4" id="KW-1185">Reference proteome</keyword>
<evidence type="ECO:0000259" key="1">
    <source>
        <dbReference type="Pfam" id="PF13208"/>
    </source>
</evidence>